<proteinExistence type="predicted"/>
<dbReference type="Proteomes" id="UP000018040">
    <property type="component" value="Unassembled WGS sequence"/>
</dbReference>
<evidence type="ECO:0000313" key="2">
    <source>
        <dbReference type="EMBL" id="ESU39879.1"/>
    </source>
</evidence>
<reference evidence="2 3" key="2">
    <citation type="journal article" date="2013" name="Genome Biol. Evol.">
        <title>Genome sequencing of Giardia lamblia genotypes A2 and B isolates (DH and GS) and comparative analysis with the genomes of genotypes A1 and E (WB and Pig).</title>
        <authorList>
            <person name="Adam R.D."/>
            <person name="Dahlstrom E.W."/>
            <person name="Martens C.A."/>
            <person name="Bruno D.P."/>
            <person name="Barbian K.D."/>
            <person name="Ricklefs S.M."/>
            <person name="Hernandez M.M."/>
            <person name="Narla N.P."/>
            <person name="Patel R.B."/>
            <person name="Porcella S.F."/>
            <person name="Nash T.E."/>
        </authorList>
    </citation>
    <scope>NUCLEOTIDE SEQUENCE [LARGE SCALE GENOMIC DNA]</scope>
    <source>
        <strain evidence="2 3">GS</strain>
    </source>
</reference>
<comment type="caution">
    <text evidence="2">The sequence shown here is derived from an EMBL/GenBank/DDBJ whole genome shotgun (WGS) entry which is preliminary data.</text>
</comment>
<sequence>VCQCKSGYEPSSDGQTCVPKTSCKTENCKVCENRGTDRETCTECNDGTYLTPTNQCTTSCAALSGYYGDTDKTCKRCDPSCASCSTAGNNKCLSCPAGRALKYTQPDTPSNGGSCGEQCAVSADGCAECGARIGGTAYCSRCGGSQVPINGVCAANANARASICTSDGKGACSACTAAGYFLLDGGCYKTDRQPGSQVCTAATSNNGECTTCANNLPPVQGKCPSCDPSCKTCTKQSDPNACSACFSGYYLSTNKCVKCNTNDGSITGVENCTSCAPPSNGNGAVTCYVTQQSTDPSVNKGGLSSGAIAGISVAVIVVVGGLVGFLCWWFLCRGKA</sequence>
<dbReference type="SUPFAM" id="SSF57184">
    <property type="entry name" value="Growth factor receptor domain"/>
    <property type="match status" value="2"/>
</dbReference>
<keyword evidence="1" id="KW-0812">Transmembrane</keyword>
<dbReference type="InterPro" id="IPR052798">
    <property type="entry name" value="Giardia_VSA"/>
</dbReference>
<gene>
    <name evidence="2" type="ORF">GSB_153713</name>
</gene>
<dbReference type="PANTHER" id="PTHR23275">
    <property type="entry name" value="CABRIOLET.-RELATED"/>
    <property type="match status" value="1"/>
</dbReference>
<dbReference type="VEuPathDB" id="GiardiaDB:GL50581_1902"/>
<dbReference type="SMART" id="SM00261">
    <property type="entry name" value="FU"/>
    <property type="match status" value="3"/>
</dbReference>
<feature type="transmembrane region" description="Helical" evidence="1">
    <location>
        <begin position="307"/>
        <end position="331"/>
    </location>
</feature>
<dbReference type="InterPro" id="IPR009030">
    <property type="entry name" value="Growth_fac_rcpt_cys_sf"/>
</dbReference>
<dbReference type="InterPro" id="IPR006212">
    <property type="entry name" value="Furin_repeat"/>
</dbReference>
<accession>V6TMJ8</accession>
<dbReference type="PANTHER" id="PTHR23275:SF100">
    <property type="entry name" value="EGF-LIKE DOMAIN-CONTAINING PROTEIN"/>
    <property type="match status" value="1"/>
</dbReference>
<dbReference type="EMBL" id="AHHH01000444">
    <property type="protein sequence ID" value="ESU39879.1"/>
    <property type="molecule type" value="Genomic_DNA"/>
</dbReference>
<feature type="non-terminal residue" evidence="2">
    <location>
        <position position="1"/>
    </location>
</feature>
<reference evidence="3" key="1">
    <citation type="submission" date="2012-02" db="EMBL/GenBank/DDBJ databases">
        <title>Genome sequencing of Giardia lamblia Genotypes A2 and B isolates (DH and GS) and comparative analysis with the genomes of Genotypes A1 and E (WB and Pig).</title>
        <authorList>
            <person name="Adam R."/>
            <person name="Dahlstrom E."/>
            <person name="Martens C."/>
            <person name="Bruno D."/>
            <person name="Barbian K."/>
            <person name="Porcella S.F."/>
            <person name="Nash T."/>
        </authorList>
    </citation>
    <scope>NUCLEOTIDE SEQUENCE</scope>
    <source>
        <strain evidence="3">GS</strain>
    </source>
</reference>
<protein>
    <submittedName>
        <fullName evidence="2">Variant-specific surface protein</fullName>
    </submittedName>
</protein>
<evidence type="ECO:0000313" key="3">
    <source>
        <dbReference type="Proteomes" id="UP000018040"/>
    </source>
</evidence>
<dbReference type="Pfam" id="PF03302">
    <property type="entry name" value="VSP"/>
    <property type="match status" value="2"/>
</dbReference>
<dbReference type="InterPro" id="IPR005127">
    <property type="entry name" value="Giardia_VSP"/>
</dbReference>
<dbReference type="Gene3D" id="2.10.220.10">
    <property type="entry name" value="Hormone Receptor, Insulin-like Growth Factor Receptor 1, Chain A, domain 2"/>
    <property type="match status" value="1"/>
</dbReference>
<keyword evidence="1" id="KW-1133">Transmembrane helix</keyword>
<dbReference type="VEuPathDB" id="GiardiaDB:DHA2_151407"/>
<keyword evidence="1" id="KW-0472">Membrane</keyword>
<name>V6TMJ8_GIAIN</name>
<dbReference type="AlphaFoldDB" id="V6TMJ8"/>
<dbReference type="OrthoDB" id="300641at2759"/>
<evidence type="ECO:0000256" key="1">
    <source>
        <dbReference type="SAM" id="Phobius"/>
    </source>
</evidence>
<organism evidence="2 3">
    <name type="scientific">Giardia intestinalis</name>
    <name type="common">Giardia lamblia</name>
    <dbReference type="NCBI Taxonomy" id="5741"/>
    <lineage>
        <taxon>Eukaryota</taxon>
        <taxon>Metamonada</taxon>
        <taxon>Diplomonadida</taxon>
        <taxon>Hexamitidae</taxon>
        <taxon>Giardiinae</taxon>
        <taxon>Giardia</taxon>
    </lineage>
</organism>